<evidence type="ECO:0000313" key="2">
    <source>
        <dbReference type="EMBL" id="GAA0173394.1"/>
    </source>
</evidence>
<dbReference type="GO" id="GO:0010073">
    <property type="term" value="P:meristem maintenance"/>
    <property type="evidence" value="ECO:0007669"/>
    <property type="project" value="InterPro"/>
</dbReference>
<gene>
    <name evidence="2" type="ORF">LIER_41516</name>
</gene>
<dbReference type="PANTHER" id="PTHR46033">
    <property type="entry name" value="PROTEIN MAIN-LIKE 2"/>
    <property type="match status" value="1"/>
</dbReference>
<accession>A0AAV3RC57</accession>
<comment type="caution">
    <text evidence="2">The sequence shown here is derived from an EMBL/GenBank/DDBJ whole genome shotgun (WGS) entry which is preliminary data.</text>
</comment>
<proteinExistence type="predicted"/>
<protein>
    <recommendedName>
        <fullName evidence="1">Aminotransferase-like plant mobile domain-containing protein</fullName>
    </recommendedName>
</protein>
<feature type="domain" description="Aminotransferase-like plant mobile" evidence="1">
    <location>
        <begin position="2"/>
        <end position="49"/>
    </location>
</feature>
<sequence length="79" mass="9184">MSLITAYVERWQPETNSFHMPFGEMTITLHDVYEFMNIPVGGRVVKASWELDPILLDLIGDDGFKYNTVLFDRLYISPQ</sequence>
<dbReference type="InterPro" id="IPR044824">
    <property type="entry name" value="MAIN-like"/>
</dbReference>
<dbReference type="InterPro" id="IPR019557">
    <property type="entry name" value="AminoTfrase-like_pln_mobile"/>
</dbReference>
<keyword evidence="3" id="KW-1185">Reference proteome</keyword>
<name>A0AAV3RC57_LITER</name>
<dbReference type="AlphaFoldDB" id="A0AAV3RC57"/>
<dbReference type="Proteomes" id="UP001454036">
    <property type="component" value="Unassembled WGS sequence"/>
</dbReference>
<dbReference type="Pfam" id="PF10536">
    <property type="entry name" value="PMD"/>
    <property type="match status" value="1"/>
</dbReference>
<evidence type="ECO:0000313" key="3">
    <source>
        <dbReference type="Proteomes" id="UP001454036"/>
    </source>
</evidence>
<reference evidence="2 3" key="1">
    <citation type="submission" date="2024-01" db="EMBL/GenBank/DDBJ databases">
        <title>The complete chloroplast genome sequence of Lithospermum erythrorhizon: insights into the phylogenetic relationship among Boraginaceae species and the maternal lineages of purple gromwells.</title>
        <authorList>
            <person name="Okada T."/>
            <person name="Watanabe K."/>
        </authorList>
    </citation>
    <scope>NUCLEOTIDE SEQUENCE [LARGE SCALE GENOMIC DNA]</scope>
</reference>
<organism evidence="2 3">
    <name type="scientific">Lithospermum erythrorhizon</name>
    <name type="common">Purple gromwell</name>
    <name type="synonym">Lithospermum officinale var. erythrorhizon</name>
    <dbReference type="NCBI Taxonomy" id="34254"/>
    <lineage>
        <taxon>Eukaryota</taxon>
        <taxon>Viridiplantae</taxon>
        <taxon>Streptophyta</taxon>
        <taxon>Embryophyta</taxon>
        <taxon>Tracheophyta</taxon>
        <taxon>Spermatophyta</taxon>
        <taxon>Magnoliopsida</taxon>
        <taxon>eudicotyledons</taxon>
        <taxon>Gunneridae</taxon>
        <taxon>Pentapetalae</taxon>
        <taxon>asterids</taxon>
        <taxon>lamiids</taxon>
        <taxon>Boraginales</taxon>
        <taxon>Boraginaceae</taxon>
        <taxon>Boraginoideae</taxon>
        <taxon>Lithospermeae</taxon>
        <taxon>Lithospermum</taxon>
    </lineage>
</organism>
<evidence type="ECO:0000259" key="1">
    <source>
        <dbReference type="Pfam" id="PF10536"/>
    </source>
</evidence>
<dbReference type="PANTHER" id="PTHR46033:SF8">
    <property type="entry name" value="PROTEIN MAINTENANCE OF MERISTEMS-LIKE"/>
    <property type="match status" value="1"/>
</dbReference>
<dbReference type="EMBL" id="BAABME010026150">
    <property type="protein sequence ID" value="GAA0173394.1"/>
    <property type="molecule type" value="Genomic_DNA"/>
</dbReference>